<dbReference type="InterPro" id="IPR018316">
    <property type="entry name" value="Tubulin/FtsZ_2-layer-sand-dom"/>
</dbReference>
<name>A0AAD1X7S6_EUPCR</name>
<evidence type="ECO:0000256" key="1">
    <source>
        <dbReference type="ARBA" id="ARBA00009636"/>
    </source>
</evidence>
<dbReference type="PRINTS" id="PR01163">
    <property type="entry name" value="BETATUBULIN"/>
</dbReference>
<dbReference type="Gene3D" id="3.30.1330.20">
    <property type="entry name" value="Tubulin/FtsZ, C-terminal domain"/>
    <property type="match status" value="1"/>
</dbReference>
<comment type="similarity">
    <text evidence="1 7">Belongs to the tubulin family.</text>
</comment>
<dbReference type="GO" id="GO:0005200">
    <property type="term" value="F:structural constituent of cytoskeleton"/>
    <property type="evidence" value="ECO:0007669"/>
    <property type="project" value="InterPro"/>
</dbReference>
<dbReference type="SMART" id="SM00864">
    <property type="entry name" value="Tubulin"/>
    <property type="match status" value="1"/>
</dbReference>
<keyword evidence="10" id="KW-1185">Reference proteome</keyword>
<organism evidence="9 10">
    <name type="scientific">Euplotes crassus</name>
    <dbReference type="NCBI Taxonomy" id="5936"/>
    <lineage>
        <taxon>Eukaryota</taxon>
        <taxon>Sar</taxon>
        <taxon>Alveolata</taxon>
        <taxon>Ciliophora</taxon>
        <taxon>Intramacronucleata</taxon>
        <taxon>Spirotrichea</taxon>
        <taxon>Hypotrichia</taxon>
        <taxon>Euplotida</taxon>
        <taxon>Euplotidae</taxon>
        <taxon>Moneuplotes</taxon>
    </lineage>
</organism>
<reference evidence="9" key="1">
    <citation type="submission" date="2023-07" db="EMBL/GenBank/DDBJ databases">
        <authorList>
            <consortium name="AG Swart"/>
            <person name="Singh M."/>
            <person name="Singh A."/>
            <person name="Seah K."/>
            <person name="Emmerich C."/>
        </authorList>
    </citation>
    <scope>NUCLEOTIDE SEQUENCE</scope>
    <source>
        <strain evidence="9">DP1</strain>
    </source>
</reference>
<dbReference type="EMBL" id="CAMPGE010007404">
    <property type="protein sequence ID" value="CAI2366324.1"/>
    <property type="molecule type" value="Genomic_DNA"/>
</dbReference>
<dbReference type="Gene3D" id="1.10.287.600">
    <property type="entry name" value="Helix hairpin bin"/>
    <property type="match status" value="1"/>
</dbReference>
<evidence type="ECO:0000256" key="6">
    <source>
        <dbReference type="ARBA" id="ARBA00023134"/>
    </source>
</evidence>
<dbReference type="InterPro" id="IPR037103">
    <property type="entry name" value="Tubulin/FtsZ-like_C"/>
</dbReference>
<dbReference type="Gene3D" id="3.40.50.1440">
    <property type="entry name" value="Tubulin/FtsZ, GTPase domain"/>
    <property type="match status" value="1"/>
</dbReference>
<dbReference type="SUPFAM" id="SSF55307">
    <property type="entry name" value="Tubulin C-terminal domain-like"/>
    <property type="match status" value="1"/>
</dbReference>
<dbReference type="PROSITE" id="PS00227">
    <property type="entry name" value="TUBULIN"/>
    <property type="match status" value="1"/>
</dbReference>
<comment type="subunit">
    <text evidence="7">Dimer of alpha and beta chains. A typical microtubule is a hollow water-filled tube with an outer diameter of 25 nm and an inner diameter of 15 nM. Alpha-beta heterodimers associate head-to-tail to form protofilaments running lengthwise along the microtubule wall with the beta-tubulin subunit facing the microtubule plus end conferring a structural polarity. Microtubules usually have 13 protofilaments but different protofilament numbers can be found in some organisms and specialized cells.</text>
</comment>
<dbReference type="InterPro" id="IPR003008">
    <property type="entry name" value="Tubulin_FtsZ_GTPase"/>
</dbReference>
<keyword evidence="5 7" id="KW-0547">Nucleotide-binding</keyword>
<evidence type="ECO:0000259" key="8">
    <source>
        <dbReference type="SMART" id="SM00864"/>
    </source>
</evidence>
<dbReference type="AlphaFoldDB" id="A0AAD1X7S6"/>
<protein>
    <recommendedName>
        <fullName evidence="2 7">Tubulin beta chain</fullName>
    </recommendedName>
</protein>
<evidence type="ECO:0000256" key="4">
    <source>
        <dbReference type="ARBA" id="ARBA00022723"/>
    </source>
</evidence>
<dbReference type="GO" id="GO:0003924">
    <property type="term" value="F:GTPase activity"/>
    <property type="evidence" value="ECO:0007669"/>
    <property type="project" value="InterPro"/>
</dbReference>
<dbReference type="GO" id="GO:0046872">
    <property type="term" value="F:metal ion binding"/>
    <property type="evidence" value="ECO:0007669"/>
    <property type="project" value="UniProtKB-KW"/>
</dbReference>
<dbReference type="Pfam" id="PF03953">
    <property type="entry name" value="Tubulin_C"/>
    <property type="match status" value="1"/>
</dbReference>
<dbReference type="PANTHER" id="PTHR11588">
    <property type="entry name" value="TUBULIN"/>
    <property type="match status" value="1"/>
</dbReference>
<keyword evidence="4" id="KW-0479">Metal-binding</keyword>
<dbReference type="GO" id="GO:0005525">
    <property type="term" value="F:GTP binding"/>
    <property type="evidence" value="ECO:0007669"/>
    <property type="project" value="UniProtKB-UniRule"/>
</dbReference>
<dbReference type="GO" id="GO:0007017">
    <property type="term" value="P:microtubule-based process"/>
    <property type="evidence" value="ECO:0007669"/>
    <property type="project" value="InterPro"/>
</dbReference>
<comment type="caution">
    <text evidence="9">The sequence shown here is derived from an EMBL/GenBank/DDBJ whole genome shotgun (WGS) entry which is preliminary data.</text>
</comment>
<dbReference type="InterPro" id="IPR000217">
    <property type="entry name" value="Tubulin"/>
</dbReference>
<evidence type="ECO:0000256" key="2">
    <source>
        <dbReference type="ARBA" id="ARBA00013288"/>
    </source>
</evidence>
<keyword evidence="3 7" id="KW-0493">Microtubule</keyword>
<dbReference type="Proteomes" id="UP001295684">
    <property type="component" value="Unassembled WGS sequence"/>
</dbReference>
<accession>A0AAD1X7S6</accession>
<dbReference type="InterPro" id="IPR036525">
    <property type="entry name" value="Tubulin/FtsZ_GTPase_sf"/>
</dbReference>
<feature type="domain" description="Tubulin/FtsZ GTPase" evidence="8">
    <location>
        <begin position="39"/>
        <end position="232"/>
    </location>
</feature>
<evidence type="ECO:0000256" key="7">
    <source>
        <dbReference type="RuleBase" id="RU000352"/>
    </source>
</evidence>
<evidence type="ECO:0000256" key="5">
    <source>
        <dbReference type="ARBA" id="ARBA00022741"/>
    </source>
</evidence>
<evidence type="ECO:0000313" key="9">
    <source>
        <dbReference type="EMBL" id="CAI2366324.1"/>
    </source>
</evidence>
<keyword evidence="6 7" id="KW-0342">GTP-binding</keyword>
<comment type="function">
    <text evidence="7">Tubulin is the major constituent of microtubules, a cylinder consisting of laterally associated linear protofilaments composed of alpha- and beta-tubulin heterodimers. Microtubules grow by the addition of GTP-tubulin dimers to the microtubule end, where a stabilizing cap forms. Below the cap, tubulin dimers are in GDP-bound state, owing to GTPase activity of alpha-tubulin.</text>
</comment>
<dbReference type="SUPFAM" id="SSF52490">
    <property type="entry name" value="Tubulin nucleotide-binding domain-like"/>
    <property type="match status" value="1"/>
</dbReference>
<gene>
    <name evidence="9" type="ORF">ECRASSUSDP1_LOCUS7597</name>
</gene>
<dbReference type="PRINTS" id="PR01161">
    <property type="entry name" value="TUBULIN"/>
</dbReference>
<sequence length="438" mass="48879">MTEVITLGIGGAGVSVCHNLWDHYIQERDNNQEYEKYKQAVNFHEDSAGSYVPRGLFIDTDPTGTDLVQESAIKHWFNDDHYSTGSDGTGTNYGEGRYTSGREQMPEIQDKLRKQAESCDSSPIVFMIASSGGGTGSGLSDLICQDINDDFKIIRYNIYQPPNTIGPANECFNSIYSSWFSQEFAKFSINIDNEQCTNILNRLGISDPTYDDINTLISTNISMVTAGNRFGSNNSYFASLETSMIPYPRINFMTSSFAPWEYTPTATKEFPSVSDITEDLFKCSNSLISTSSQESKIIATNISYFGDVQTDDIKSSVENFRNSELNTFCDATNKGIGTTKVELGEGCTRFSNKITDTLYNMKRSACILMSSQRAIEILERVSKTFDKLYHSRAYVFTYVGVGFESGEFSECRECHAATIKDYEELGITISEGDDDSFD</sequence>
<dbReference type="InterPro" id="IPR002453">
    <property type="entry name" value="Beta_tubulin"/>
</dbReference>
<dbReference type="InterPro" id="IPR008280">
    <property type="entry name" value="Tub_FtsZ_C"/>
</dbReference>
<dbReference type="Pfam" id="PF00091">
    <property type="entry name" value="Tubulin"/>
    <property type="match status" value="1"/>
</dbReference>
<evidence type="ECO:0000256" key="3">
    <source>
        <dbReference type="ARBA" id="ARBA00022701"/>
    </source>
</evidence>
<dbReference type="InterPro" id="IPR017975">
    <property type="entry name" value="Tubulin_CS"/>
</dbReference>
<dbReference type="InterPro" id="IPR023123">
    <property type="entry name" value="Tubulin_C"/>
</dbReference>
<dbReference type="GO" id="GO:0005874">
    <property type="term" value="C:microtubule"/>
    <property type="evidence" value="ECO:0007669"/>
    <property type="project" value="UniProtKB-KW"/>
</dbReference>
<proteinExistence type="inferred from homology"/>
<evidence type="ECO:0000313" key="10">
    <source>
        <dbReference type="Proteomes" id="UP001295684"/>
    </source>
</evidence>